<reference evidence="3" key="1">
    <citation type="submission" date="2022-11" db="EMBL/GenBank/DDBJ databases">
        <title>Alteromonas sp. nov., isolated from sea water of the Qingdao.</title>
        <authorList>
            <person name="Wang Q."/>
        </authorList>
    </citation>
    <scope>NUCLEOTIDE SEQUENCE</scope>
    <source>
        <strain evidence="3">ASW11-7</strain>
    </source>
</reference>
<dbReference type="PROSITE" id="PS50206">
    <property type="entry name" value="RHODANESE_3"/>
    <property type="match status" value="2"/>
</dbReference>
<dbReference type="InterPro" id="IPR001279">
    <property type="entry name" value="Metallo-B-lactamas"/>
</dbReference>
<proteinExistence type="predicted"/>
<name>A0ABT3PAK5_9ALTE</name>
<dbReference type="Pfam" id="PF00581">
    <property type="entry name" value="Rhodanese"/>
    <property type="match status" value="2"/>
</dbReference>
<evidence type="ECO:0000256" key="1">
    <source>
        <dbReference type="ARBA" id="ARBA00022723"/>
    </source>
</evidence>
<dbReference type="SUPFAM" id="SSF56281">
    <property type="entry name" value="Metallo-hydrolase/oxidoreductase"/>
    <property type="match status" value="1"/>
</dbReference>
<sequence length="459" mass="51038">MEIQRFKAKGLAQLSYLVSSKNEAFVVDPQLDCEQYLQAAAEQNVTIKFVVETHRNEDFISGAAVLGSQLNIPVYHGQHSDAPIEYAESVKDGDTFDVGELKLTIIETPGHTKDSICIAVADTSISDEVVAIFTGDTLFVNDVGRTDFYPEEKEHITATLYESLQKLNELPGETVVYPAHGAGSVCGGGMADREFSTLGYEKRHNPKWSLASKEQFVKEKLEETHYYAPYFEKMERLNSKGHLDCIVHRDIPALSARDVTEFATQIEQGTLQVIDVRNKDAFCQTHIRGSLFFGAGLTSAYGGWFLDDDTEIVIVAPDANAAKQNAIQLKRMGYEKIQGYVVDLPVRTGDEATDKGLSAIEVITAKEVEHRIAQDRQAWSLLDVRKQDERDTNAIEGSDYIYLGYLPEKFAELDKDRHYTCYCGSGVRATTAASFLAQQGVKDVDVMEGSMKAWKKLKG</sequence>
<keyword evidence="1" id="KW-0479">Metal-binding</keyword>
<evidence type="ECO:0000259" key="2">
    <source>
        <dbReference type="PROSITE" id="PS50206"/>
    </source>
</evidence>
<dbReference type="InterPro" id="IPR001763">
    <property type="entry name" value="Rhodanese-like_dom"/>
</dbReference>
<dbReference type="SUPFAM" id="SSF52821">
    <property type="entry name" value="Rhodanese/Cell cycle control phosphatase"/>
    <property type="match status" value="2"/>
</dbReference>
<organism evidence="3 4">
    <name type="scientific">Alteromonas aquimaris</name>
    <dbReference type="NCBI Taxonomy" id="2998417"/>
    <lineage>
        <taxon>Bacteria</taxon>
        <taxon>Pseudomonadati</taxon>
        <taxon>Pseudomonadota</taxon>
        <taxon>Gammaproteobacteria</taxon>
        <taxon>Alteromonadales</taxon>
        <taxon>Alteromonadaceae</taxon>
        <taxon>Alteromonas/Salinimonas group</taxon>
        <taxon>Alteromonas</taxon>
    </lineage>
</organism>
<dbReference type="EMBL" id="JAPFRD010000013">
    <property type="protein sequence ID" value="MCW8109788.1"/>
    <property type="molecule type" value="Genomic_DNA"/>
</dbReference>
<dbReference type="InterPro" id="IPR044528">
    <property type="entry name" value="POD-like_MBL-fold"/>
</dbReference>
<dbReference type="Gene3D" id="3.60.15.10">
    <property type="entry name" value="Ribonuclease Z/Hydroxyacylglutathione hydrolase-like"/>
    <property type="match status" value="1"/>
</dbReference>
<dbReference type="Gene3D" id="3.40.250.10">
    <property type="entry name" value="Rhodanese-like domain"/>
    <property type="match status" value="2"/>
</dbReference>
<evidence type="ECO:0000313" key="4">
    <source>
        <dbReference type="Proteomes" id="UP001142810"/>
    </source>
</evidence>
<evidence type="ECO:0000313" key="3">
    <source>
        <dbReference type="EMBL" id="MCW8109788.1"/>
    </source>
</evidence>
<keyword evidence="4" id="KW-1185">Reference proteome</keyword>
<dbReference type="RefSeq" id="WP_265618661.1">
    <property type="nucleotide sequence ID" value="NZ_JAPFRD010000013.1"/>
</dbReference>
<dbReference type="CDD" id="cd07724">
    <property type="entry name" value="POD-like_MBL-fold"/>
    <property type="match status" value="1"/>
</dbReference>
<dbReference type="PANTHER" id="PTHR43084">
    <property type="entry name" value="PERSULFIDE DIOXYGENASE ETHE1"/>
    <property type="match status" value="1"/>
</dbReference>
<dbReference type="InterPro" id="IPR051682">
    <property type="entry name" value="Mito_Persulfide_Diox"/>
</dbReference>
<comment type="caution">
    <text evidence="3">The sequence shown here is derived from an EMBL/GenBank/DDBJ whole genome shotgun (WGS) entry which is preliminary data.</text>
</comment>
<gene>
    <name evidence="3" type="ORF">OPS25_14875</name>
</gene>
<dbReference type="InterPro" id="IPR036866">
    <property type="entry name" value="RibonucZ/Hydroxyglut_hydro"/>
</dbReference>
<protein>
    <submittedName>
        <fullName evidence="3">MBL fold metallo-hydrolase</fullName>
    </submittedName>
</protein>
<dbReference type="Proteomes" id="UP001142810">
    <property type="component" value="Unassembled WGS sequence"/>
</dbReference>
<dbReference type="CDD" id="cd00158">
    <property type="entry name" value="RHOD"/>
    <property type="match status" value="2"/>
</dbReference>
<dbReference type="InterPro" id="IPR036873">
    <property type="entry name" value="Rhodanese-like_dom_sf"/>
</dbReference>
<dbReference type="PANTHER" id="PTHR43084:SF1">
    <property type="entry name" value="PERSULFIDE DIOXYGENASE ETHE1, MITOCHONDRIAL"/>
    <property type="match status" value="1"/>
</dbReference>
<dbReference type="Pfam" id="PF00753">
    <property type="entry name" value="Lactamase_B"/>
    <property type="match status" value="1"/>
</dbReference>
<dbReference type="SMART" id="SM00849">
    <property type="entry name" value="Lactamase_B"/>
    <property type="match status" value="1"/>
</dbReference>
<dbReference type="SMART" id="SM00450">
    <property type="entry name" value="RHOD"/>
    <property type="match status" value="1"/>
</dbReference>
<accession>A0ABT3PAK5</accession>
<feature type="domain" description="Rhodanese" evidence="2">
    <location>
        <begin position="375"/>
        <end position="459"/>
    </location>
</feature>
<feature type="domain" description="Rhodanese" evidence="2">
    <location>
        <begin position="267"/>
        <end position="347"/>
    </location>
</feature>